<dbReference type="EMBL" id="JASNQZ010000012">
    <property type="protein sequence ID" value="KAL0949853.1"/>
    <property type="molecule type" value="Genomic_DNA"/>
</dbReference>
<dbReference type="InterPro" id="IPR019410">
    <property type="entry name" value="Methyltransf_16"/>
</dbReference>
<protein>
    <submittedName>
        <fullName evidence="1">Uncharacterized protein</fullName>
    </submittedName>
</protein>
<gene>
    <name evidence="1" type="ORF">HGRIS_009887</name>
</gene>
<sequence>MMNQQMHIDHHWKEGSMRDPYRVTALPRTLTTPDKASGVEAGELIPLITPAPPLIKALCLMNSDPQRASRDNEATTADDLDSLDPFVHIGHSETNPIPTPDDSVIPQQQHSVQNETVDLKFPSKRDPSRPAISLTLSISAKDGCGGVTWEAGEVLANYLVNRISSVSGKNVVELGSGTGLVGLVAARLGGQVWITDQAPMLDIMRRNVSVNNLQSIVTVAQLDWLAHLHASIRDLP</sequence>
<evidence type="ECO:0000313" key="2">
    <source>
        <dbReference type="Proteomes" id="UP001556367"/>
    </source>
</evidence>
<proteinExistence type="predicted"/>
<dbReference type="InterPro" id="IPR029063">
    <property type="entry name" value="SAM-dependent_MTases_sf"/>
</dbReference>
<organism evidence="1 2">
    <name type="scientific">Hohenbuehelia grisea</name>
    <dbReference type="NCBI Taxonomy" id="104357"/>
    <lineage>
        <taxon>Eukaryota</taxon>
        <taxon>Fungi</taxon>
        <taxon>Dikarya</taxon>
        <taxon>Basidiomycota</taxon>
        <taxon>Agaricomycotina</taxon>
        <taxon>Agaricomycetes</taxon>
        <taxon>Agaricomycetidae</taxon>
        <taxon>Agaricales</taxon>
        <taxon>Pleurotineae</taxon>
        <taxon>Pleurotaceae</taxon>
        <taxon>Hohenbuehelia</taxon>
    </lineage>
</organism>
<dbReference type="SUPFAM" id="SSF53335">
    <property type="entry name" value="S-adenosyl-L-methionine-dependent methyltransferases"/>
    <property type="match status" value="1"/>
</dbReference>
<dbReference type="Pfam" id="PF10294">
    <property type="entry name" value="Methyltransf_16"/>
    <property type="match status" value="1"/>
</dbReference>
<dbReference type="PANTHER" id="PTHR14614">
    <property type="entry name" value="HEPATOCELLULAR CARCINOMA-ASSOCIATED ANTIGEN"/>
    <property type="match status" value="1"/>
</dbReference>
<dbReference type="Gene3D" id="3.40.50.150">
    <property type="entry name" value="Vaccinia Virus protein VP39"/>
    <property type="match status" value="1"/>
</dbReference>
<keyword evidence="2" id="KW-1185">Reference proteome</keyword>
<evidence type="ECO:0000313" key="1">
    <source>
        <dbReference type="EMBL" id="KAL0949853.1"/>
    </source>
</evidence>
<comment type="caution">
    <text evidence="1">The sequence shown here is derived from an EMBL/GenBank/DDBJ whole genome shotgun (WGS) entry which is preliminary data.</text>
</comment>
<dbReference type="CDD" id="cd02440">
    <property type="entry name" value="AdoMet_MTases"/>
    <property type="match status" value="1"/>
</dbReference>
<accession>A0ABR3J2X1</accession>
<reference evidence="2" key="1">
    <citation type="submission" date="2024-06" db="EMBL/GenBank/DDBJ databases">
        <title>Multi-omics analyses provide insights into the biosynthesis of the anticancer antibiotic pleurotin in Hohenbuehelia grisea.</title>
        <authorList>
            <person name="Weaver J.A."/>
            <person name="Alberti F."/>
        </authorList>
    </citation>
    <scope>NUCLEOTIDE SEQUENCE [LARGE SCALE GENOMIC DNA]</scope>
    <source>
        <strain evidence="2">T-177</strain>
    </source>
</reference>
<dbReference type="Proteomes" id="UP001556367">
    <property type="component" value="Unassembled WGS sequence"/>
</dbReference>
<name>A0ABR3J2X1_9AGAR</name>